<dbReference type="InterPro" id="IPR014890">
    <property type="entry name" value="c-SKI_SMAD4-bd_dom"/>
</dbReference>
<dbReference type="EMBL" id="CAJNOG010000132">
    <property type="protein sequence ID" value="CAF0988204.1"/>
    <property type="molecule type" value="Genomic_DNA"/>
</dbReference>
<evidence type="ECO:0000313" key="4">
    <source>
        <dbReference type="EMBL" id="CAF0988204.1"/>
    </source>
</evidence>
<dbReference type="SMART" id="SM01046">
    <property type="entry name" value="c-SKI_SMAD_bind"/>
    <property type="match status" value="1"/>
</dbReference>
<dbReference type="GO" id="GO:0005634">
    <property type="term" value="C:nucleus"/>
    <property type="evidence" value="ECO:0007669"/>
    <property type="project" value="TreeGrafter"/>
</dbReference>
<protein>
    <recommendedName>
        <fullName evidence="3">c-SKI SMAD4-binding domain-containing protein</fullName>
    </recommendedName>
</protein>
<organism evidence="4 6">
    <name type="scientific">Adineta steineri</name>
    <dbReference type="NCBI Taxonomy" id="433720"/>
    <lineage>
        <taxon>Eukaryota</taxon>
        <taxon>Metazoa</taxon>
        <taxon>Spiralia</taxon>
        <taxon>Gnathifera</taxon>
        <taxon>Rotifera</taxon>
        <taxon>Eurotatoria</taxon>
        <taxon>Bdelloidea</taxon>
        <taxon>Adinetida</taxon>
        <taxon>Adinetidae</taxon>
        <taxon>Adineta</taxon>
    </lineage>
</organism>
<proteinExistence type="inferred from homology"/>
<dbReference type="EMBL" id="CAJOAZ010004184">
    <property type="protein sequence ID" value="CAF4047808.1"/>
    <property type="molecule type" value="Genomic_DNA"/>
</dbReference>
<evidence type="ECO:0000313" key="5">
    <source>
        <dbReference type="EMBL" id="CAF4047808.1"/>
    </source>
</evidence>
<dbReference type="InterPro" id="IPR003380">
    <property type="entry name" value="SKI/SNO/DAC"/>
</dbReference>
<feature type="compositionally biased region" description="Acidic residues" evidence="2">
    <location>
        <begin position="735"/>
        <end position="758"/>
    </location>
</feature>
<dbReference type="GO" id="GO:0000978">
    <property type="term" value="F:RNA polymerase II cis-regulatory region sequence-specific DNA binding"/>
    <property type="evidence" value="ECO:0007669"/>
    <property type="project" value="TreeGrafter"/>
</dbReference>
<dbReference type="InterPro" id="IPR023216">
    <property type="entry name" value="Tscrpt_reg_SKI_SnoN"/>
</dbReference>
<dbReference type="InterPro" id="IPR009061">
    <property type="entry name" value="DNA-bd_dom_put_sf"/>
</dbReference>
<dbReference type="CDD" id="cd21079">
    <property type="entry name" value="DHD_Ski_Sno"/>
    <property type="match status" value="1"/>
</dbReference>
<feature type="domain" description="c-SKI SMAD4-binding" evidence="3">
    <location>
        <begin position="280"/>
        <end position="370"/>
    </location>
</feature>
<dbReference type="FunFam" id="3.10.260.20:FF:000002">
    <property type="entry name" value="SKI-like oncogene a"/>
    <property type="match status" value="1"/>
</dbReference>
<dbReference type="Proteomes" id="UP000663844">
    <property type="component" value="Unassembled WGS sequence"/>
</dbReference>
<reference evidence="4" key="1">
    <citation type="submission" date="2021-02" db="EMBL/GenBank/DDBJ databases">
        <authorList>
            <person name="Nowell W R."/>
        </authorList>
    </citation>
    <scope>NUCLEOTIDE SEQUENCE</scope>
</reference>
<dbReference type="InterPro" id="IPR037000">
    <property type="entry name" value="Ski_DNA-bd_sf"/>
</dbReference>
<dbReference type="PANTHER" id="PTHR10005:SF25">
    <property type="entry name" value="SNO ONCOGENE, ISOFORM B"/>
    <property type="match status" value="1"/>
</dbReference>
<sequence>MTTTTSTPSSSIAPPISSFDPQLLKLLARHHHHYNQQPSAKEFLQHAFYFNHPPPNTVATLSPRHHLSNGLSKLNTENSTSNTKLSSITTTTNGKLDQQQTISPNNTQIKKPIIQQQQVKDALAFDQWLQPPLGSIIQGPPCLQPDTSSSSSSSSSTSSATAGSKCETTLSSGERITCFVVGGEKRLCLPEILNTVLKDFSLQEINAACERLHIYCSRCTNEQLDTLKKTQVLPMNAPSCGLITQTDAERLCANLLQLHYKGQLHTINSATTNPYERLYSIKVQHKCFGKCSGTLYPTLYIAAQAECIQCDTCQALFSPKTFVSHGHKSEENRICHWGFNSDNWRSYLKIRSTEDMKAREEMELFKEKFLHSHSTINQKKRLTQQQDCLVSTEKRLKLAPSSSTDAWPYPYNQSNYVSMKKDNHGEYSFGACLPRPSLIAPPLPLALPIETTTTTATASNSCPRPSPLRVVQSNSPVPNERPTPSITNFNDFSPDGIRQIVESTVSSPRSRQQLITYISQLQLHTYTQSSRTNSTVGDTHQQNEIVLLRRENELLRERLSKIENNQISSNSSTISNGSKFSSNDNNPQHDSIAGDSDDLDSNVSSHSVSSSLVAHETTNEQPKYFDRKRRLLAAEQQISTSETDTLVIKKSSPHKKACLDDIVDTLNQKAQAEKYEEDEQDENVINELEIKQEQNDDDDDDDEEEEEEEELLDETNNNNNNNNNSEPSSTTTTTEIEDEEEEEKEEGEAEEDEEDIDVDGVKLTIDDHH</sequence>
<feature type="region of interest" description="Disordered" evidence="2">
    <location>
        <begin position="455"/>
        <end position="494"/>
    </location>
</feature>
<comment type="similarity">
    <text evidence="1">Belongs to the SKI family.</text>
</comment>
<dbReference type="GO" id="GO:0000981">
    <property type="term" value="F:DNA-binding transcription factor activity, RNA polymerase II-specific"/>
    <property type="evidence" value="ECO:0007669"/>
    <property type="project" value="TreeGrafter"/>
</dbReference>
<dbReference type="SUPFAM" id="SSF46955">
    <property type="entry name" value="Putative DNA-binding domain"/>
    <property type="match status" value="1"/>
</dbReference>
<feature type="compositionally biased region" description="Acidic residues" evidence="2">
    <location>
        <begin position="675"/>
        <end position="684"/>
    </location>
</feature>
<feature type="compositionally biased region" description="Acidic residues" evidence="2">
    <location>
        <begin position="695"/>
        <end position="713"/>
    </location>
</feature>
<evidence type="ECO:0000259" key="3">
    <source>
        <dbReference type="SMART" id="SM01046"/>
    </source>
</evidence>
<evidence type="ECO:0000313" key="6">
    <source>
        <dbReference type="Proteomes" id="UP000663845"/>
    </source>
</evidence>
<feature type="region of interest" description="Disordered" evidence="2">
    <location>
        <begin position="671"/>
        <end position="769"/>
    </location>
</feature>
<dbReference type="Pfam" id="PF08782">
    <property type="entry name" value="c-SKI_SMAD_bind"/>
    <property type="match status" value="1"/>
</dbReference>
<feature type="compositionally biased region" description="Low complexity" evidence="2">
    <location>
        <begin position="601"/>
        <end position="613"/>
    </location>
</feature>
<feature type="compositionally biased region" description="Low complexity" evidence="2">
    <location>
        <begin position="714"/>
        <end position="734"/>
    </location>
</feature>
<feature type="region of interest" description="Disordered" evidence="2">
    <location>
        <begin position="566"/>
        <end position="625"/>
    </location>
</feature>
<accession>A0A814FTQ5</accession>
<dbReference type="Gene3D" id="3.10.390.10">
    <property type="entry name" value="SAND domain-like"/>
    <property type="match status" value="1"/>
</dbReference>
<feature type="compositionally biased region" description="Low complexity" evidence="2">
    <location>
        <begin position="147"/>
        <end position="159"/>
    </location>
</feature>
<dbReference type="Proteomes" id="UP000663845">
    <property type="component" value="Unassembled WGS sequence"/>
</dbReference>
<evidence type="ECO:0000256" key="2">
    <source>
        <dbReference type="SAM" id="MobiDB-lite"/>
    </source>
</evidence>
<dbReference type="GO" id="GO:0046332">
    <property type="term" value="F:SMAD binding"/>
    <property type="evidence" value="ECO:0007669"/>
    <property type="project" value="InterPro"/>
</dbReference>
<comment type="caution">
    <text evidence="4">The sequence shown here is derived from an EMBL/GenBank/DDBJ whole genome shotgun (WGS) entry which is preliminary data.</text>
</comment>
<dbReference type="GO" id="GO:0005737">
    <property type="term" value="C:cytoplasm"/>
    <property type="evidence" value="ECO:0007669"/>
    <property type="project" value="TreeGrafter"/>
</dbReference>
<dbReference type="Gene3D" id="3.10.260.20">
    <property type="entry name" value="Ski"/>
    <property type="match status" value="1"/>
</dbReference>
<feature type="compositionally biased region" description="Low complexity" evidence="2">
    <location>
        <begin position="566"/>
        <end position="583"/>
    </location>
</feature>
<feature type="compositionally biased region" description="Polar residues" evidence="2">
    <location>
        <begin position="471"/>
        <end position="491"/>
    </location>
</feature>
<dbReference type="Pfam" id="PF02437">
    <property type="entry name" value="Ski_Sno_DHD"/>
    <property type="match status" value="1"/>
</dbReference>
<name>A0A814FTQ5_9BILA</name>
<evidence type="ECO:0000256" key="1">
    <source>
        <dbReference type="ARBA" id="ARBA00009513"/>
    </source>
</evidence>
<dbReference type="GO" id="GO:0030514">
    <property type="term" value="P:negative regulation of BMP signaling pathway"/>
    <property type="evidence" value="ECO:0007669"/>
    <property type="project" value="TreeGrafter"/>
</dbReference>
<dbReference type="InterPro" id="IPR010919">
    <property type="entry name" value="SAND-like_dom_sf"/>
</dbReference>
<dbReference type="GO" id="GO:0005667">
    <property type="term" value="C:transcription regulator complex"/>
    <property type="evidence" value="ECO:0007669"/>
    <property type="project" value="TreeGrafter"/>
</dbReference>
<dbReference type="PANTHER" id="PTHR10005">
    <property type="entry name" value="SKI ONCOGENE-RELATED"/>
    <property type="match status" value="1"/>
</dbReference>
<gene>
    <name evidence="4" type="ORF">JYZ213_LOCUS15308</name>
    <name evidence="5" type="ORF">OXD698_LOCUS32330</name>
</gene>
<dbReference type="AlphaFoldDB" id="A0A814FTQ5"/>
<dbReference type="SUPFAM" id="SSF63763">
    <property type="entry name" value="SAND domain-like"/>
    <property type="match status" value="1"/>
</dbReference>
<feature type="region of interest" description="Disordered" evidence="2">
    <location>
        <begin position="139"/>
        <end position="165"/>
    </location>
</feature>